<accession>A0A821PTR7</accession>
<proteinExistence type="predicted"/>
<evidence type="ECO:0000313" key="1">
    <source>
        <dbReference type="EMBL" id="CAF4813229.1"/>
    </source>
</evidence>
<dbReference type="EMBL" id="CAJOBZ010000007">
    <property type="protein sequence ID" value="CAF4813229.1"/>
    <property type="molecule type" value="Genomic_DNA"/>
</dbReference>
<reference evidence="1" key="1">
    <citation type="submission" date="2021-02" db="EMBL/GenBank/DDBJ databases">
        <authorList>
            <person name="Steward A R."/>
        </authorList>
    </citation>
    <scope>NUCLEOTIDE SEQUENCE</scope>
</reference>
<comment type="caution">
    <text evidence="1">The sequence shown here is derived from an EMBL/GenBank/DDBJ whole genome shotgun (WGS) entry which is preliminary data.</text>
</comment>
<name>A0A821PTR7_9NEOP</name>
<sequence length="110" mass="12345">MATRRIIRQTDSSQRLEPADFYVKLELEEKIGDAHPLPNHLVLLIFDILSELKSPVECENDPENHHTAAVSEPEINFIGYCSPGSLICSRCLSYGVCRVPYTPVNFTGVK</sequence>
<protein>
    <submittedName>
        <fullName evidence="1">Uncharacterized protein</fullName>
    </submittedName>
</protein>
<keyword evidence="2" id="KW-1185">Reference proteome</keyword>
<evidence type="ECO:0000313" key="2">
    <source>
        <dbReference type="Proteomes" id="UP000663880"/>
    </source>
</evidence>
<organism evidence="1 2">
    <name type="scientific">Pieris macdunnoughi</name>
    <dbReference type="NCBI Taxonomy" id="345717"/>
    <lineage>
        <taxon>Eukaryota</taxon>
        <taxon>Metazoa</taxon>
        <taxon>Ecdysozoa</taxon>
        <taxon>Arthropoda</taxon>
        <taxon>Hexapoda</taxon>
        <taxon>Insecta</taxon>
        <taxon>Pterygota</taxon>
        <taxon>Neoptera</taxon>
        <taxon>Endopterygota</taxon>
        <taxon>Lepidoptera</taxon>
        <taxon>Glossata</taxon>
        <taxon>Ditrysia</taxon>
        <taxon>Papilionoidea</taxon>
        <taxon>Pieridae</taxon>
        <taxon>Pierinae</taxon>
        <taxon>Pieris</taxon>
    </lineage>
</organism>
<dbReference type="AlphaFoldDB" id="A0A821PTR7"/>
<gene>
    <name evidence="1" type="ORF">PMACD_LOCUS4171</name>
</gene>
<dbReference type="Proteomes" id="UP000663880">
    <property type="component" value="Unassembled WGS sequence"/>
</dbReference>